<evidence type="ECO:0000313" key="3">
    <source>
        <dbReference type="Proteomes" id="UP001159363"/>
    </source>
</evidence>
<keyword evidence="1" id="KW-1133">Transmembrane helix</keyword>
<accession>A0ABQ9GBX4</accession>
<keyword evidence="3" id="KW-1185">Reference proteome</keyword>
<feature type="transmembrane region" description="Helical" evidence="1">
    <location>
        <begin position="24"/>
        <end position="44"/>
    </location>
</feature>
<dbReference type="EMBL" id="JARBHB010000013">
    <property type="protein sequence ID" value="KAJ8869901.1"/>
    <property type="molecule type" value="Genomic_DNA"/>
</dbReference>
<evidence type="ECO:0000256" key="1">
    <source>
        <dbReference type="SAM" id="Phobius"/>
    </source>
</evidence>
<keyword evidence="1" id="KW-0812">Transmembrane</keyword>
<keyword evidence="1" id="KW-0472">Membrane</keyword>
<gene>
    <name evidence="2" type="ORF">PR048_028910</name>
</gene>
<proteinExistence type="predicted"/>
<dbReference type="Proteomes" id="UP001159363">
    <property type="component" value="Chromosome 12"/>
</dbReference>
<evidence type="ECO:0000313" key="2">
    <source>
        <dbReference type="EMBL" id="KAJ8869901.1"/>
    </source>
</evidence>
<reference evidence="2 3" key="1">
    <citation type="submission" date="2023-02" db="EMBL/GenBank/DDBJ databases">
        <title>LHISI_Scaffold_Assembly.</title>
        <authorList>
            <person name="Stuart O.P."/>
            <person name="Cleave R."/>
            <person name="Magrath M.J.L."/>
            <person name="Mikheyev A.S."/>
        </authorList>
    </citation>
    <scope>NUCLEOTIDE SEQUENCE [LARGE SCALE GENOMIC DNA]</scope>
    <source>
        <strain evidence="2">Daus_M_001</strain>
        <tissue evidence="2">Leg muscle</tissue>
    </source>
</reference>
<sequence>MPPRSIVRMPPFVHTYYGRRMRHFVEMSTVNGVAAVAAAAIILLRSRRRKRKFWVNKYLASRNLSVGAVDEIRLASSELFKNFACMSPTDIEKLLHLVGPYVANLTPNTKKRYLILQNYL</sequence>
<comment type="caution">
    <text evidence="2">The sequence shown here is derived from an EMBL/GenBank/DDBJ whole genome shotgun (WGS) entry which is preliminary data.</text>
</comment>
<name>A0ABQ9GBX4_9NEOP</name>
<protein>
    <submittedName>
        <fullName evidence="2">Uncharacterized protein</fullName>
    </submittedName>
</protein>
<organism evidence="2 3">
    <name type="scientific">Dryococelus australis</name>
    <dbReference type="NCBI Taxonomy" id="614101"/>
    <lineage>
        <taxon>Eukaryota</taxon>
        <taxon>Metazoa</taxon>
        <taxon>Ecdysozoa</taxon>
        <taxon>Arthropoda</taxon>
        <taxon>Hexapoda</taxon>
        <taxon>Insecta</taxon>
        <taxon>Pterygota</taxon>
        <taxon>Neoptera</taxon>
        <taxon>Polyneoptera</taxon>
        <taxon>Phasmatodea</taxon>
        <taxon>Verophasmatodea</taxon>
        <taxon>Anareolatae</taxon>
        <taxon>Phasmatidae</taxon>
        <taxon>Eurycanthinae</taxon>
        <taxon>Dryococelus</taxon>
    </lineage>
</organism>